<evidence type="ECO:0000313" key="3">
    <source>
        <dbReference type="Proteomes" id="UP000299102"/>
    </source>
</evidence>
<name>A0A4C1XJ73_EUMVA</name>
<protein>
    <submittedName>
        <fullName evidence="2">Uncharacterized protein</fullName>
    </submittedName>
</protein>
<proteinExistence type="predicted"/>
<comment type="caution">
    <text evidence="2">The sequence shown here is derived from an EMBL/GenBank/DDBJ whole genome shotgun (WGS) entry which is preliminary data.</text>
</comment>
<dbReference type="Proteomes" id="UP000299102">
    <property type="component" value="Unassembled WGS sequence"/>
</dbReference>
<gene>
    <name evidence="2" type="ORF">EVAR_25117_1</name>
</gene>
<dbReference type="EMBL" id="BGZK01000884">
    <property type="protein sequence ID" value="GBP63966.1"/>
    <property type="molecule type" value="Genomic_DNA"/>
</dbReference>
<organism evidence="2 3">
    <name type="scientific">Eumeta variegata</name>
    <name type="common">Bagworm moth</name>
    <name type="synonym">Eumeta japonica</name>
    <dbReference type="NCBI Taxonomy" id="151549"/>
    <lineage>
        <taxon>Eukaryota</taxon>
        <taxon>Metazoa</taxon>
        <taxon>Ecdysozoa</taxon>
        <taxon>Arthropoda</taxon>
        <taxon>Hexapoda</taxon>
        <taxon>Insecta</taxon>
        <taxon>Pterygota</taxon>
        <taxon>Neoptera</taxon>
        <taxon>Endopterygota</taxon>
        <taxon>Lepidoptera</taxon>
        <taxon>Glossata</taxon>
        <taxon>Ditrysia</taxon>
        <taxon>Tineoidea</taxon>
        <taxon>Psychidae</taxon>
        <taxon>Oiketicinae</taxon>
        <taxon>Eumeta</taxon>
    </lineage>
</organism>
<feature type="region of interest" description="Disordered" evidence="1">
    <location>
        <begin position="17"/>
        <end position="45"/>
    </location>
</feature>
<reference evidence="2 3" key="1">
    <citation type="journal article" date="2019" name="Commun. Biol.">
        <title>The bagworm genome reveals a unique fibroin gene that provides high tensile strength.</title>
        <authorList>
            <person name="Kono N."/>
            <person name="Nakamura H."/>
            <person name="Ohtoshi R."/>
            <person name="Tomita M."/>
            <person name="Numata K."/>
            <person name="Arakawa K."/>
        </authorList>
    </citation>
    <scope>NUCLEOTIDE SEQUENCE [LARGE SCALE GENOMIC DNA]</scope>
</reference>
<evidence type="ECO:0000313" key="2">
    <source>
        <dbReference type="EMBL" id="GBP63966.1"/>
    </source>
</evidence>
<evidence type="ECO:0000256" key="1">
    <source>
        <dbReference type="SAM" id="MobiDB-lite"/>
    </source>
</evidence>
<sequence length="87" mass="9716">MFTFTTLAASSVRISGRGASANTIRNKKGEAKKRKEEKKRDPESNIRDEIIETVASSVRANQEAILRTINRETARKVHVVNMSSNTI</sequence>
<accession>A0A4C1XJ73</accession>
<keyword evidence="3" id="KW-1185">Reference proteome</keyword>
<dbReference type="AlphaFoldDB" id="A0A4C1XJ73"/>